<name>A0AAE8ZMR4_CAEBR</name>
<evidence type="ECO:0000313" key="8">
    <source>
        <dbReference type="EMBL" id="ULT80124.1"/>
    </source>
</evidence>
<accession>A0AAE8ZMR4</accession>
<dbReference type="PROSITE" id="PS50105">
    <property type="entry name" value="SAM_DOMAIN"/>
    <property type="match status" value="1"/>
</dbReference>
<dbReference type="Gene3D" id="2.30.29.30">
    <property type="entry name" value="Pleckstrin-homology domain (PH domain)/Phosphotyrosine-binding domain (PTB)"/>
    <property type="match status" value="1"/>
</dbReference>
<evidence type="ECO:0000256" key="4">
    <source>
        <dbReference type="SAM" id="Coils"/>
    </source>
</evidence>
<feature type="region of interest" description="Disordered" evidence="5">
    <location>
        <begin position="781"/>
        <end position="815"/>
    </location>
</feature>
<dbReference type="PROSITE" id="PS50088">
    <property type="entry name" value="ANK_REPEAT"/>
    <property type="match status" value="3"/>
</dbReference>
<dbReference type="PROSITE" id="PS01179">
    <property type="entry name" value="PID"/>
    <property type="match status" value="1"/>
</dbReference>
<feature type="repeat" description="ANK" evidence="3">
    <location>
        <begin position="665"/>
        <end position="697"/>
    </location>
</feature>
<evidence type="ECO:0000259" key="6">
    <source>
        <dbReference type="PROSITE" id="PS01179"/>
    </source>
</evidence>
<dbReference type="SUPFAM" id="SSF48403">
    <property type="entry name" value="Ankyrin repeat"/>
    <property type="match status" value="1"/>
</dbReference>
<dbReference type="SUPFAM" id="SSF47769">
    <property type="entry name" value="SAM/Pointed domain"/>
    <property type="match status" value="1"/>
</dbReference>
<evidence type="ECO:0000259" key="7">
    <source>
        <dbReference type="PROSITE" id="PS50105"/>
    </source>
</evidence>
<dbReference type="Pfam" id="PF00536">
    <property type="entry name" value="SAM_1"/>
    <property type="match status" value="1"/>
</dbReference>
<dbReference type="SMART" id="SM00248">
    <property type="entry name" value="ANK"/>
    <property type="match status" value="5"/>
</dbReference>
<evidence type="ECO:0000313" key="9">
    <source>
        <dbReference type="Proteomes" id="UP000827892"/>
    </source>
</evidence>
<dbReference type="InterPro" id="IPR011993">
    <property type="entry name" value="PH-like_dom_sf"/>
</dbReference>
<feature type="compositionally biased region" description="Low complexity" evidence="5">
    <location>
        <begin position="1118"/>
        <end position="1131"/>
    </location>
</feature>
<dbReference type="SMART" id="SM00462">
    <property type="entry name" value="PTB"/>
    <property type="match status" value="1"/>
</dbReference>
<dbReference type="EMBL" id="CP090896">
    <property type="protein sequence ID" value="ULT80124.1"/>
    <property type="molecule type" value="Genomic_DNA"/>
</dbReference>
<feature type="region of interest" description="Disordered" evidence="5">
    <location>
        <begin position="736"/>
        <end position="766"/>
    </location>
</feature>
<dbReference type="PANTHER" id="PTHR24174:SF16">
    <property type="entry name" value="CASKIN-2"/>
    <property type="match status" value="1"/>
</dbReference>
<dbReference type="Gene3D" id="1.25.40.20">
    <property type="entry name" value="Ankyrin repeat-containing domain"/>
    <property type="match status" value="2"/>
</dbReference>
<organism evidence="8 9">
    <name type="scientific">Caenorhabditis briggsae</name>
    <dbReference type="NCBI Taxonomy" id="6238"/>
    <lineage>
        <taxon>Eukaryota</taxon>
        <taxon>Metazoa</taxon>
        <taxon>Ecdysozoa</taxon>
        <taxon>Nematoda</taxon>
        <taxon>Chromadorea</taxon>
        <taxon>Rhabditida</taxon>
        <taxon>Rhabditina</taxon>
        <taxon>Rhabditomorpha</taxon>
        <taxon>Rhabditoidea</taxon>
        <taxon>Rhabditidae</taxon>
        <taxon>Peloderinae</taxon>
        <taxon>Caenorhabditis</taxon>
    </lineage>
</organism>
<feature type="region of interest" description="Disordered" evidence="5">
    <location>
        <begin position="924"/>
        <end position="959"/>
    </location>
</feature>
<evidence type="ECO:0000256" key="5">
    <source>
        <dbReference type="SAM" id="MobiDB-lite"/>
    </source>
</evidence>
<dbReference type="Pfam" id="PF12796">
    <property type="entry name" value="Ank_2"/>
    <property type="match status" value="2"/>
</dbReference>
<protein>
    <submittedName>
        <fullName evidence="8">Uncharacterized protein</fullName>
    </submittedName>
</protein>
<reference evidence="8 9" key="1">
    <citation type="submission" date="2022-05" db="EMBL/GenBank/DDBJ databases">
        <title>Chromosome-level reference genomes for two strains of Caenorhabditis briggsae: an improved platform for comparative genomics.</title>
        <authorList>
            <person name="Stevens L."/>
            <person name="Andersen E.C."/>
        </authorList>
    </citation>
    <scope>NUCLEOTIDE SEQUENCE [LARGE SCALE GENOMIC DNA]</scope>
    <source>
        <strain evidence="8">QX1410_ONT</strain>
        <tissue evidence="8">Whole-organism</tissue>
    </source>
</reference>
<evidence type="ECO:0000256" key="2">
    <source>
        <dbReference type="ARBA" id="ARBA00023043"/>
    </source>
</evidence>
<dbReference type="InterPro" id="IPR036770">
    <property type="entry name" value="Ankyrin_rpt-contain_sf"/>
</dbReference>
<evidence type="ECO:0000256" key="3">
    <source>
        <dbReference type="PROSITE-ProRule" id="PRU00023"/>
    </source>
</evidence>
<feature type="compositionally biased region" description="Polar residues" evidence="5">
    <location>
        <begin position="805"/>
        <end position="815"/>
    </location>
</feature>
<feature type="compositionally biased region" description="Basic and acidic residues" evidence="5">
    <location>
        <begin position="736"/>
        <end position="757"/>
    </location>
</feature>
<dbReference type="Gene3D" id="1.10.150.50">
    <property type="entry name" value="Transcription Factor, Ets-1"/>
    <property type="match status" value="1"/>
</dbReference>
<feature type="coiled-coil region" evidence="4">
    <location>
        <begin position="337"/>
        <end position="369"/>
    </location>
</feature>
<dbReference type="SMART" id="SM00454">
    <property type="entry name" value="SAM"/>
    <property type="match status" value="2"/>
</dbReference>
<proteinExistence type="predicted"/>
<sequence length="1593" mass="179668">MKPKKRNQLDTSSSINTPLTLLSSPSKGCAGGISGGAGWCRRPSHCNACSETTALLLTLSSPQTFQKCSFPSGRVAIRRTVPVAAPATKDSARHAHCPVGAVIVHFIWSFGTEMPRILRRFPQCCIPPTIWESSREDGLQDAVYSQINPNWTFIRFFLMFAGYDFDNGKAVVKEKAQFVKAYVPYDFLDSSLNSSGFSVGELDSSTEDYMEIPAPPPTMDVVCSDSSRQQPVSVFSSIQKTEEVVCESDSDIPYDDSTFSVDTSFGEDAEKSLLEGVDPTSNYGYAIVYNKKVWEPPKGPWYTDGNIYEDIDADDESVYFVVAIKKYKKKYMDSKSMSKEEKKEKKVLAKLAEKERKQLEKTVKNEAKKLHMEMKAACKKEYEEKKKLKKTKRRPWYKLFSSNDDDTASTDSYYTYMNTDEMSLKDYVISKTEVIDACKKGEYDKVALFLSSKRGRKIRSGLKFFTTKSDSHWLTDYKDEKSDFTLLHHAVLENQNQISKLLMDYEPLLILCKSTKNILPIHLAAWNGNLEIVKMLLLQTMEKPADILNAVNIFNETPLHLAVQRSHIEVVFYLIKKNADPFIRNENKENVIDVAARIGCAEAIRALCEKWPKFPVQSAYDSLRVGSPDIKRPLIYPFHLAAKYNHVECMKVLRQYGFSINYTTEDGTALHVASACGQVQAVAWLIESGVNTEIKNQHGQTVLQMIIDLQENRRNEIAHFVKNPEGWKECRQIIEGMDRRDSGRETEGSQSDNEREAIWQPLPSQASVQVFPDQRRNNHAIYQPPSISARLRDLSPDDSPEALNSVRSEGPYTTNSINRTWNSSMYDRAPRTGRFPLTSPSYHTKHYSCQRSSDTLPTRLKTVRSRPTEKIASVLPGDNCAYNSPTRFNEWQKNQLTATCNRPPPPAPAPYDNVPNNSAIFARPGSPLARSSSLRRQTGYSTLPKPTTYTPKIPDHSRPNLNEAFIQEPALDRTLERQLQRHPFSLSRTTCDREESLGLTQSPRLDTRASSVTSSLTYACSTLDKEKFNRERDNGRAPLAMPEEITGSVTGSVIYGHGHTVDKDNNVTAIFLDDLHKPTTASGESPPSPNTSKAFIFDALCGKSRLIDSTTSNFFSEFSSTSSNSSSESTSKVQMNSSSYVEPEEPVRIRRQNGTTNLILNSLSPSDNLSSPSSDQKSDTTTSEEPSWDRLHFFGIQVESVFDSFGAAPCRESVFEREYEPRVAVYLRDRGSKALSVTLVEDELRDQKSLFIKKQPKTIIEWLESDVMLAPGQAAAVGTLLQNNGYDKMDQLKGTINRGILTEIGVDDVTKFKIMSELDRLTDAVASAGRFFYVSEWLNFIGLQDYISNFVAAGYKHMTKLTEIDWDTAKLMQLGITRPGHIARILHSFKKAEDEKRQEYNNRLQTMKPLMSPPPPLPPRTSRQQACAECPQGDFDKIKNKLLQGNVVYRAHHLGVQEIGETDCSDEAHVAMTAIKESIIDWETIPRVTLDLTCNGITIFDEKFKTLLDGYGVYTIRVVCQDRKDLNFFCFVARDPENRFFCHTFCVLTSSIATEIITTIGMMFELRSRMDKNLPIDGSMVRCKHNASTLQRN</sequence>
<dbReference type="Proteomes" id="UP000827892">
    <property type="component" value="Chromosome X"/>
</dbReference>
<feature type="region of interest" description="Disordered" evidence="5">
    <location>
        <begin position="1118"/>
        <end position="1186"/>
    </location>
</feature>
<gene>
    <name evidence="8" type="ORF">L3Y34_010602</name>
</gene>
<dbReference type="InterPro" id="IPR006020">
    <property type="entry name" value="PTB/PI_dom"/>
</dbReference>
<dbReference type="PROSITE" id="PS50297">
    <property type="entry name" value="ANK_REP_REGION"/>
    <property type="match status" value="3"/>
</dbReference>
<feature type="compositionally biased region" description="Polar residues" evidence="5">
    <location>
        <begin position="929"/>
        <end position="950"/>
    </location>
</feature>
<dbReference type="InterPro" id="IPR013761">
    <property type="entry name" value="SAM/pointed_sf"/>
</dbReference>
<dbReference type="Pfam" id="PF00640">
    <property type="entry name" value="PID"/>
    <property type="match status" value="1"/>
</dbReference>
<feature type="repeat" description="ANK" evidence="3">
    <location>
        <begin position="554"/>
        <end position="586"/>
    </location>
</feature>
<feature type="domain" description="SAM" evidence="7">
    <location>
        <begin position="1334"/>
        <end position="1395"/>
    </location>
</feature>
<keyword evidence="1" id="KW-0677">Repeat</keyword>
<keyword evidence="2 3" id="KW-0040">ANK repeat</keyword>
<dbReference type="InterPro" id="IPR001660">
    <property type="entry name" value="SAM"/>
</dbReference>
<dbReference type="PANTHER" id="PTHR24174">
    <property type="entry name" value="ANKYRIN REPEAT AND STERILE ALPHA MOTIF DOMAIN-CONTAINING PROTEIN 1"/>
    <property type="match status" value="1"/>
</dbReference>
<feature type="domain" description="PID" evidence="6">
    <location>
        <begin position="1447"/>
        <end position="1567"/>
    </location>
</feature>
<feature type="compositionally biased region" description="Low complexity" evidence="5">
    <location>
        <begin position="1160"/>
        <end position="1183"/>
    </location>
</feature>
<dbReference type="SUPFAM" id="SSF50729">
    <property type="entry name" value="PH domain-like"/>
    <property type="match status" value="1"/>
</dbReference>
<dbReference type="InterPro" id="IPR002110">
    <property type="entry name" value="Ankyrin_rpt"/>
</dbReference>
<keyword evidence="4" id="KW-0175">Coiled coil</keyword>
<dbReference type="InterPro" id="IPR033635">
    <property type="entry name" value="ANKS1/Caskin"/>
</dbReference>
<feature type="repeat" description="ANK" evidence="3">
    <location>
        <begin position="516"/>
        <end position="537"/>
    </location>
</feature>
<evidence type="ECO:0000256" key="1">
    <source>
        <dbReference type="ARBA" id="ARBA00022737"/>
    </source>
</evidence>